<accession>A0A4C1XHJ9</accession>
<feature type="non-terminal residue" evidence="2">
    <location>
        <position position="176"/>
    </location>
</feature>
<dbReference type="Proteomes" id="UP000299102">
    <property type="component" value="Unassembled WGS sequence"/>
</dbReference>
<proteinExistence type="predicted"/>
<sequence>MNRHFSFRHENTISVKILIGKRVPQGSTRCSLLYSANTTTSHFCKQASNSRFLLATPLYTCAVAILDKSLLASRRPSTSQGDGSKPGESSLRPRRPKHTLPTPDSVKQFLQKSFRCTLRCVEIYDSGLRFPIDHCSIKVTEDSRREKTDEPLLEGKRQEREDYLKTDSAVESRVTE</sequence>
<dbReference type="AlphaFoldDB" id="A0A4C1XHJ9"/>
<reference evidence="2 3" key="1">
    <citation type="journal article" date="2019" name="Commun. Biol.">
        <title>The bagworm genome reveals a unique fibroin gene that provides high tensile strength.</title>
        <authorList>
            <person name="Kono N."/>
            <person name="Nakamura H."/>
            <person name="Ohtoshi R."/>
            <person name="Tomita M."/>
            <person name="Numata K."/>
            <person name="Arakawa K."/>
        </authorList>
    </citation>
    <scope>NUCLEOTIDE SEQUENCE [LARGE SCALE GENOMIC DNA]</scope>
</reference>
<feature type="region of interest" description="Disordered" evidence="1">
    <location>
        <begin position="141"/>
        <end position="176"/>
    </location>
</feature>
<name>A0A4C1XHJ9_EUMVA</name>
<comment type="caution">
    <text evidence="2">The sequence shown here is derived from an EMBL/GenBank/DDBJ whole genome shotgun (WGS) entry which is preliminary data.</text>
</comment>
<evidence type="ECO:0000256" key="1">
    <source>
        <dbReference type="SAM" id="MobiDB-lite"/>
    </source>
</evidence>
<evidence type="ECO:0000313" key="3">
    <source>
        <dbReference type="Proteomes" id="UP000299102"/>
    </source>
</evidence>
<keyword evidence="3" id="KW-1185">Reference proteome</keyword>
<evidence type="ECO:0000313" key="2">
    <source>
        <dbReference type="EMBL" id="GBP62570.1"/>
    </source>
</evidence>
<dbReference type="EMBL" id="BGZK01000844">
    <property type="protein sequence ID" value="GBP62570.1"/>
    <property type="molecule type" value="Genomic_DNA"/>
</dbReference>
<organism evidence="2 3">
    <name type="scientific">Eumeta variegata</name>
    <name type="common">Bagworm moth</name>
    <name type="synonym">Eumeta japonica</name>
    <dbReference type="NCBI Taxonomy" id="151549"/>
    <lineage>
        <taxon>Eukaryota</taxon>
        <taxon>Metazoa</taxon>
        <taxon>Ecdysozoa</taxon>
        <taxon>Arthropoda</taxon>
        <taxon>Hexapoda</taxon>
        <taxon>Insecta</taxon>
        <taxon>Pterygota</taxon>
        <taxon>Neoptera</taxon>
        <taxon>Endopterygota</taxon>
        <taxon>Lepidoptera</taxon>
        <taxon>Glossata</taxon>
        <taxon>Ditrysia</taxon>
        <taxon>Tineoidea</taxon>
        <taxon>Psychidae</taxon>
        <taxon>Oiketicinae</taxon>
        <taxon>Eumeta</taxon>
    </lineage>
</organism>
<gene>
    <name evidence="2" type="ORF">EVAR_47006_1</name>
</gene>
<feature type="region of interest" description="Disordered" evidence="1">
    <location>
        <begin position="74"/>
        <end position="104"/>
    </location>
</feature>
<protein>
    <submittedName>
        <fullName evidence="2">Uncharacterized protein</fullName>
    </submittedName>
</protein>